<evidence type="ECO:0000313" key="10">
    <source>
        <dbReference type="EMBL" id="PJA64004.1"/>
    </source>
</evidence>
<evidence type="ECO:0000256" key="1">
    <source>
        <dbReference type="ARBA" id="ARBA00004127"/>
    </source>
</evidence>
<evidence type="ECO:0000256" key="2">
    <source>
        <dbReference type="ARBA" id="ARBA00022448"/>
    </source>
</evidence>
<dbReference type="Proteomes" id="UP000230941">
    <property type="component" value="Unassembled WGS sequence"/>
</dbReference>
<keyword evidence="3 9" id="KW-0812">Transmembrane</keyword>
<evidence type="ECO:0000256" key="5">
    <source>
        <dbReference type="ARBA" id="ARBA00022967"/>
    </source>
</evidence>
<keyword evidence="7" id="KW-0406">Ion transport</keyword>
<keyword evidence="6 9" id="KW-1133">Transmembrane helix</keyword>
<proteinExistence type="predicted"/>
<protein>
    <submittedName>
        <fullName evidence="10">Uncharacterized protein</fullName>
    </submittedName>
</protein>
<feature type="non-terminal residue" evidence="10">
    <location>
        <position position="65"/>
    </location>
</feature>
<keyword evidence="2" id="KW-0813">Transport</keyword>
<keyword evidence="8 9" id="KW-0472">Membrane</keyword>
<evidence type="ECO:0000256" key="7">
    <source>
        <dbReference type="ARBA" id="ARBA00023065"/>
    </source>
</evidence>
<dbReference type="GO" id="GO:0012505">
    <property type="term" value="C:endomembrane system"/>
    <property type="evidence" value="ECO:0007669"/>
    <property type="project" value="UniProtKB-SubCell"/>
</dbReference>
<evidence type="ECO:0000256" key="8">
    <source>
        <dbReference type="ARBA" id="ARBA00023136"/>
    </source>
</evidence>
<dbReference type="EMBL" id="PFWG01000023">
    <property type="protein sequence ID" value="PJA64004.1"/>
    <property type="molecule type" value="Genomic_DNA"/>
</dbReference>
<feature type="transmembrane region" description="Helical" evidence="9">
    <location>
        <begin position="31"/>
        <end position="56"/>
    </location>
</feature>
<name>A0A2M7YLZ4_9BACT</name>
<evidence type="ECO:0000256" key="9">
    <source>
        <dbReference type="SAM" id="Phobius"/>
    </source>
</evidence>
<dbReference type="Pfam" id="PF03030">
    <property type="entry name" value="H_PPase"/>
    <property type="match status" value="1"/>
</dbReference>
<evidence type="ECO:0000256" key="6">
    <source>
        <dbReference type="ARBA" id="ARBA00022989"/>
    </source>
</evidence>
<evidence type="ECO:0000256" key="4">
    <source>
        <dbReference type="ARBA" id="ARBA00022842"/>
    </source>
</evidence>
<dbReference type="GO" id="GO:0009678">
    <property type="term" value="F:diphosphate hydrolysis-driven proton transmembrane transporter activity"/>
    <property type="evidence" value="ECO:0007669"/>
    <property type="project" value="InterPro"/>
</dbReference>
<dbReference type="AlphaFoldDB" id="A0A2M7YLZ4"/>
<dbReference type="InterPro" id="IPR004131">
    <property type="entry name" value="PPase-energised_H-pump"/>
</dbReference>
<organism evidence="10 11">
    <name type="scientific">Candidatus Portnoybacteria bacterium CG_4_9_14_3_um_filter_43_11</name>
    <dbReference type="NCBI Taxonomy" id="1974805"/>
    <lineage>
        <taxon>Bacteria</taxon>
        <taxon>Candidatus Portnoyibacteriota</taxon>
    </lineage>
</organism>
<dbReference type="GO" id="GO:0016020">
    <property type="term" value="C:membrane"/>
    <property type="evidence" value="ECO:0007669"/>
    <property type="project" value="InterPro"/>
</dbReference>
<evidence type="ECO:0000313" key="11">
    <source>
        <dbReference type="Proteomes" id="UP000230941"/>
    </source>
</evidence>
<reference evidence="11" key="1">
    <citation type="submission" date="2017-09" db="EMBL/GenBank/DDBJ databases">
        <title>Depth-based differentiation of microbial function through sediment-hosted aquifers and enrichment of novel symbionts in the deep terrestrial subsurface.</title>
        <authorList>
            <person name="Probst A.J."/>
            <person name="Ladd B."/>
            <person name="Jarett J.K."/>
            <person name="Geller-Mcgrath D.E."/>
            <person name="Sieber C.M.K."/>
            <person name="Emerson J.B."/>
            <person name="Anantharaman K."/>
            <person name="Thomas B.C."/>
            <person name="Malmstrom R."/>
            <person name="Stieglmeier M."/>
            <person name="Klingl A."/>
            <person name="Woyke T."/>
            <person name="Ryan C.M."/>
            <person name="Banfield J.F."/>
        </authorList>
    </citation>
    <scope>NUCLEOTIDE SEQUENCE [LARGE SCALE GENOMIC DNA]</scope>
</reference>
<sequence length="65" mass="6878">MHQPKGKDEMIEIAEAIREGAKAYLNRQYSAVAFVAAILAVIILFTLGLNAMLGFLTGALASALA</sequence>
<accession>A0A2M7YLZ4</accession>
<dbReference type="GO" id="GO:0004427">
    <property type="term" value="F:inorganic diphosphate phosphatase activity"/>
    <property type="evidence" value="ECO:0007669"/>
    <property type="project" value="InterPro"/>
</dbReference>
<keyword evidence="5" id="KW-1278">Translocase</keyword>
<comment type="caution">
    <text evidence="10">The sequence shown here is derived from an EMBL/GenBank/DDBJ whole genome shotgun (WGS) entry which is preliminary data.</text>
</comment>
<comment type="subcellular location">
    <subcellularLocation>
        <location evidence="1">Endomembrane system</location>
        <topology evidence="1">Multi-pass membrane protein</topology>
    </subcellularLocation>
</comment>
<evidence type="ECO:0000256" key="3">
    <source>
        <dbReference type="ARBA" id="ARBA00022692"/>
    </source>
</evidence>
<keyword evidence="4" id="KW-0460">Magnesium</keyword>
<gene>
    <name evidence="10" type="ORF">CO160_00930</name>
</gene>